<dbReference type="EnsemblFungi" id="MAPG_07470T0">
    <property type="protein sequence ID" value="MAPG_07470T0"/>
    <property type="gene ID" value="MAPG_07470"/>
</dbReference>
<dbReference type="Proteomes" id="UP000011715">
    <property type="component" value="Unassembled WGS sequence"/>
</dbReference>
<accession>A0A0C4E4S0</accession>
<reference evidence="3" key="4">
    <citation type="journal article" date="2015" name="G3 (Bethesda)">
        <title>Genome sequences of three phytopathogenic species of the Magnaporthaceae family of fungi.</title>
        <authorList>
            <person name="Okagaki L.H."/>
            <person name="Nunes C.C."/>
            <person name="Sailsbery J."/>
            <person name="Clay B."/>
            <person name="Brown D."/>
            <person name="John T."/>
            <person name="Oh Y."/>
            <person name="Young N."/>
            <person name="Fitzgerald M."/>
            <person name="Haas B.J."/>
            <person name="Zeng Q."/>
            <person name="Young S."/>
            <person name="Adiconis X."/>
            <person name="Fan L."/>
            <person name="Levin J.Z."/>
            <person name="Mitchell T.K."/>
            <person name="Okubara P.A."/>
            <person name="Farman M.L."/>
            <person name="Kohn L.M."/>
            <person name="Birren B."/>
            <person name="Ma L.-J."/>
            <person name="Dean R.A."/>
        </authorList>
    </citation>
    <scope>NUCLEOTIDE SEQUENCE</scope>
    <source>
        <strain evidence="3">ATCC 64411 / 73-15</strain>
    </source>
</reference>
<sequence length="99" mass="11007">MRHHVRSKVPVPPLDKTPEDGLLTDRQWAVLRYADEMTRNVRVADGTAALLKELFSDREIVEITATVACYNCVSRFLVALDVGEKNGLSPDEVDGNSSH</sequence>
<proteinExistence type="predicted"/>
<protein>
    <submittedName>
        <fullName evidence="2">4-carboxymuconolactone decarboxylase</fullName>
    </submittedName>
</protein>
<feature type="region of interest" description="Disordered" evidence="1">
    <location>
        <begin position="1"/>
        <end position="20"/>
    </location>
</feature>
<reference evidence="2" key="2">
    <citation type="submission" date="2010-05" db="EMBL/GenBank/DDBJ databases">
        <title>The Genome Sequence of Magnaporthe poae strain ATCC 64411.</title>
        <authorList>
            <consortium name="The Broad Institute Genome Sequencing Platform"/>
            <consortium name="Broad Institute Genome Sequencing Center for Infectious Disease"/>
            <person name="Ma L.-J."/>
            <person name="Dead R."/>
            <person name="Young S."/>
            <person name="Zeng Q."/>
            <person name="Koehrsen M."/>
            <person name="Alvarado L."/>
            <person name="Berlin A."/>
            <person name="Chapman S.B."/>
            <person name="Chen Z."/>
            <person name="Freedman E."/>
            <person name="Gellesch M."/>
            <person name="Goldberg J."/>
            <person name="Griggs A."/>
            <person name="Gujja S."/>
            <person name="Heilman E.R."/>
            <person name="Heiman D."/>
            <person name="Hepburn T."/>
            <person name="Howarth C."/>
            <person name="Jen D."/>
            <person name="Larson L."/>
            <person name="Mehta T."/>
            <person name="Neiman D."/>
            <person name="Pearson M."/>
            <person name="Roberts A."/>
            <person name="Saif S."/>
            <person name="Shea T."/>
            <person name="Shenoy N."/>
            <person name="Sisk P."/>
            <person name="Stolte C."/>
            <person name="Sykes S."/>
            <person name="Walk T."/>
            <person name="White J."/>
            <person name="Yandava C."/>
            <person name="Haas B."/>
            <person name="Nusbaum C."/>
            <person name="Birren B."/>
        </authorList>
    </citation>
    <scope>NUCLEOTIDE SEQUENCE</scope>
    <source>
        <strain evidence="2">ATCC 64411</strain>
    </source>
</reference>
<dbReference type="eggNOG" id="ENOG502RZ3K">
    <property type="taxonomic scope" value="Eukaryota"/>
</dbReference>
<name>A0A0C4E4S0_MAGP6</name>
<dbReference type="PANTHER" id="PTHR34846:SF11">
    <property type="entry name" value="4-CARBOXYMUCONOLACTONE DECARBOXYLASE FAMILY PROTEIN (AFU_ORTHOLOGUE AFUA_6G11590)"/>
    <property type="match status" value="1"/>
</dbReference>
<dbReference type="VEuPathDB" id="FungiDB:MAPG_07470"/>
<evidence type="ECO:0000313" key="2">
    <source>
        <dbReference type="EMBL" id="KLU88485.1"/>
    </source>
</evidence>
<evidence type="ECO:0000256" key="1">
    <source>
        <dbReference type="SAM" id="MobiDB-lite"/>
    </source>
</evidence>
<evidence type="ECO:0000313" key="4">
    <source>
        <dbReference type="Proteomes" id="UP000011715"/>
    </source>
</evidence>
<dbReference type="Gene3D" id="1.20.1290.10">
    <property type="entry name" value="AhpD-like"/>
    <property type="match status" value="1"/>
</dbReference>
<dbReference type="EMBL" id="ADBL01001804">
    <property type="status" value="NOT_ANNOTATED_CDS"/>
    <property type="molecule type" value="Genomic_DNA"/>
</dbReference>
<evidence type="ECO:0000313" key="3">
    <source>
        <dbReference type="EnsemblFungi" id="MAPG_07470T0"/>
    </source>
</evidence>
<organism evidence="3 4">
    <name type="scientific">Magnaporthiopsis poae (strain ATCC 64411 / 73-15)</name>
    <name type="common">Kentucky bluegrass fungus</name>
    <name type="synonym">Magnaporthe poae</name>
    <dbReference type="NCBI Taxonomy" id="644358"/>
    <lineage>
        <taxon>Eukaryota</taxon>
        <taxon>Fungi</taxon>
        <taxon>Dikarya</taxon>
        <taxon>Ascomycota</taxon>
        <taxon>Pezizomycotina</taxon>
        <taxon>Sordariomycetes</taxon>
        <taxon>Sordariomycetidae</taxon>
        <taxon>Magnaporthales</taxon>
        <taxon>Magnaporthaceae</taxon>
        <taxon>Magnaporthiopsis</taxon>
    </lineage>
</organism>
<reference evidence="2" key="3">
    <citation type="submission" date="2011-03" db="EMBL/GenBank/DDBJ databases">
        <title>Annotation of Magnaporthe poae ATCC 64411.</title>
        <authorList>
            <person name="Ma L.-J."/>
            <person name="Dead R."/>
            <person name="Young S.K."/>
            <person name="Zeng Q."/>
            <person name="Gargeya S."/>
            <person name="Fitzgerald M."/>
            <person name="Haas B."/>
            <person name="Abouelleil A."/>
            <person name="Alvarado L."/>
            <person name="Arachchi H.M."/>
            <person name="Berlin A."/>
            <person name="Brown A."/>
            <person name="Chapman S.B."/>
            <person name="Chen Z."/>
            <person name="Dunbar C."/>
            <person name="Freedman E."/>
            <person name="Gearin G."/>
            <person name="Gellesch M."/>
            <person name="Goldberg J."/>
            <person name="Griggs A."/>
            <person name="Gujja S."/>
            <person name="Heiman D."/>
            <person name="Howarth C."/>
            <person name="Larson L."/>
            <person name="Lui A."/>
            <person name="MacDonald P.J.P."/>
            <person name="Mehta T."/>
            <person name="Montmayeur A."/>
            <person name="Murphy C."/>
            <person name="Neiman D."/>
            <person name="Pearson M."/>
            <person name="Priest M."/>
            <person name="Roberts A."/>
            <person name="Saif S."/>
            <person name="Shea T."/>
            <person name="Shenoy N."/>
            <person name="Sisk P."/>
            <person name="Stolte C."/>
            <person name="Sykes S."/>
            <person name="Yandava C."/>
            <person name="Wortman J."/>
            <person name="Nusbaum C."/>
            <person name="Birren B."/>
        </authorList>
    </citation>
    <scope>NUCLEOTIDE SEQUENCE</scope>
    <source>
        <strain evidence="2">ATCC 64411</strain>
    </source>
</reference>
<dbReference type="InterPro" id="IPR029032">
    <property type="entry name" value="AhpD-like"/>
</dbReference>
<keyword evidence="4" id="KW-1185">Reference proteome</keyword>
<dbReference type="SUPFAM" id="SSF69118">
    <property type="entry name" value="AhpD-like"/>
    <property type="match status" value="1"/>
</dbReference>
<reference evidence="3" key="5">
    <citation type="submission" date="2015-06" db="UniProtKB">
        <authorList>
            <consortium name="EnsemblFungi"/>
        </authorList>
    </citation>
    <scope>IDENTIFICATION</scope>
    <source>
        <strain evidence="3">ATCC 64411</strain>
    </source>
</reference>
<dbReference type="AlphaFoldDB" id="A0A0C4E4S0"/>
<dbReference type="OrthoDB" id="9998495at2759"/>
<reference evidence="4" key="1">
    <citation type="submission" date="2010-05" db="EMBL/GenBank/DDBJ databases">
        <title>The genome sequence of Magnaporthe poae strain ATCC 64411.</title>
        <authorList>
            <person name="Ma L.-J."/>
            <person name="Dead R."/>
            <person name="Young S."/>
            <person name="Zeng Q."/>
            <person name="Koehrsen M."/>
            <person name="Alvarado L."/>
            <person name="Berlin A."/>
            <person name="Chapman S.B."/>
            <person name="Chen Z."/>
            <person name="Freedman E."/>
            <person name="Gellesch M."/>
            <person name="Goldberg J."/>
            <person name="Griggs A."/>
            <person name="Gujja S."/>
            <person name="Heilman E.R."/>
            <person name="Heiman D."/>
            <person name="Hepburn T."/>
            <person name="Howarth C."/>
            <person name="Jen D."/>
            <person name="Larson L."/>
            <person name="Mehta T."/>
            <person name="Neiman D."/>
            <person name="Pearson M."/>
            <person name="Roberts A."/>
            <person name="Saif S."/>
            <person name="Shea T."/>
            <person name="Shenoy N."/>
            <person name="Sisk P."/>
            <person name="Stolte C."/>
            <person name="Sykes S."/>
            <person name="Walk T."/>
            <person name="White J."/>
            <person name="Yandava C."/>
            <person name="Haas B."/>
            <person name="Nusbaum C."/>
            <person name="Birren B."/>
        </authorList>
    </citation>
    <scope>NUCLEOTIDE SEQUENCE [LARGE SCALE GENOMIC DNA]</scope>
    <source>
        <strain evidence="4">ATCC 64411 / 73-15</strain>
    </source>
</reference>
<dbReference type="PANTHER" id="PTHR34846">
    <property type="entry name" value="4-CARBOXYMUCONOLACTONE DECARBOXYLASE FAMILY PROTEIN (AFU_ORTHOLOGUE AFUA_6G11590)"/>
    <property type="match status" value="1"/>
</dbReference>
<dbReference type="EMBL" id="GL876971">
    <property type="protein sequence ID" value="KLU88485.1"/>
    <property type="molecule type" value="Genomic_DNA"/>
</dbReference>
<gene>
    <name evidence="2" type="ORF">MAPG_07470</name>
</gene>